<keyword evidence="1" id="KW-0175">Coiled coil</keyword>
<accession>A0A392MMH5</accession>
<dbReference type="Proteomes" id="UP000265520">
    <property type="component" value="Unassembled WGS sequence"/>
</dbReference>
<feature type="region of interest" description="Disordered" evidence="2">
    <location>
        <begin position="132"/>
        <end position="168"/>
    </location>
</feature>
<evidence type="ECO:0000313" key="4">
    <source>
        <dbReference type="EMBL" id="MCH87868.1"/>
    </source>
</evidence>
<evidence type="ECO:0000259" key="3">
    <source>
        <dbReference type="Pfam" id="PF13976"/>
    </source>
</evidence>
<evidence type="ECO:0000313" key="5">
    <source>
        <dbReference type="Proteomes" id="UP000265520"/>
    </source>
</evidence>
<evidence type="ECO:0000256" key="2">
    <source>
        <dbReference type="SAM" id="MobiDB-lite"/>
    </source>
</evidence>
<reference evidence="4 5" key="1">
    <citation type="journal article" date="2018" name="Front. Plant Sci.">
        <title>Red Clover (Trifolium pratense) and Zigzag Clover (T. medium) - A Picture of Genomic Similarities and Differences.</title>
        <authorList>
            <person name="Dluhosova J."/>
            <person name="Istvanek J."/>
            <person name="Nedelnik J."/>
            <person name="Repkova J."/>
        </authorList>
    </citation>
    <scope>NUCLEOTIDE SEQUENCE [LARGE SCALE GENOMIC DNA]</scope>
    <source>
        <strain evidence="5">cv. 10/8</strain>
        <tissue evidence="4">Leaf</tissue>
    </source>
</reference>
<gene>
    <name evidence="4" type="ORF">A2U01_0008749</name>
</gene>
<evidence type="ECO:0000256" key="1">
    <source>
        <dbReference type="SAM" id="Coils"/>
    </source>
</evidence>
<name>A0A392MMH5_9FABA</name>
<dbReference type="EMBL" id="LXQA010013069">
    <property type="protein sequence ID" value="MCH87868.1"/>
    <property type="molecule type" value="Genomic_DNA"/>
</dbReference>
<feature type="domain" description="GAG-pre-integrase" evidence="3">
    <location>
        <begin position="273"/>
        <end position="341"/>
    </location>
</feature>
<dbReference type="AlphaFoldDB" id="A0A392MMH5"/>
<keyword evidence="5" id="KW-1185">Reference proteome</keyword>
<feature type="coiled-coil region" evidence="1">
    <location>
        <begin position="60"/>
        <end position="129"/>
    </location>
</feature>
<feature type="non-terminal residue" evidence="4">
    <location>
        <position position="348"/>
    </location>
</feature>
<comment type="caution">
    <text evidence="4">The sequence shown here is derived from an EMBL/GenBank/DDBJ whole genome shotgun (WGS) entry which is preliminary data.</text>
</comment>
<protein>
    <submittedName>
        <fullName evidence="4">Gag-pol polyprotein</fullName>
    </submittedName>
</protein>
<sequence>MRSECPSFIRKQKGLVVSWSDGDSDSEDEYESAKYAKALSGICKPEEVDELTYDELRACYKQLCDESKVLESELEHQTSQLVELKRENSDLLSSILRHKEEKEELNATMEDLEIEVSILNYKLETLNRELHAERSAKQKASPKKSVPAQQKSRQMLQHPAPHQKSSFRSNHQEKTCYYCGAESYLTKLKTCPTSYVTFGDGAKGEIKGVGKLVNNGLPKLDNVLIVKGLTVNLISISQLCDLDLHVNFTKSGCNVTNDKQEVLMKGIRSKDNCYLWVPQDSENISTCLMSKEDNVRLWHQRLGHLHLRGLKKAMSTEAVRGLPDLKIEERIICGECQIGKQTKVPYPK</sequence>
<dbReference type="Pfam" id="PF13976">
    <property type="entry name" value="gag_pre-integrs"/>
    <property type="match status" value="1"/>
</dbReference>
<proteinExistence type="predicted"/>
<organism evidence="4 5">
    <name type="scientific">Trifolium medium</name>
    <dbReference type="NCBI Taxonomy" id="97028"/>
    <lineage>
        <taxon>Eukaryota</taxon>
        <taxon>Viridiplantae</taxon>
        <taxon>Streptophyta</taxon>
        <taxon>Embryophyta</taxon>
        <taxon>Tracheophyta</taxon>
        <taxon>Spermatophyta</taxon>
        <taxon>Magnoliopsida</taxon>
        <taxon>eudicotyledons</taxon>
        <taxon>Gunneridae</taxon>
        <taxon>Pentapetalae</taxon>
        <taxon>rosids</taxon>
        <taxon>fabids</taxon>
        <taxon>Fabales</taxon>
        <taxon>Fabaceae</taxon>
        <taxon>Papilionoideae</taxon>
        <taxon>50 kb inversion clade</taxon>
        <taxon>NPAAA clade</taxon>
        <taxon>Hologalegina</taxon>
        <taxon>IRL clade</taxon>
        <taxon>Trifolieae</taxon>
        <taxon>Trifolium</taxon>
    </lineage>
</organism>
<dbReference type="InterPro" id="IPR025724">
    <property type="entry name" value="GAG-pre-integrase_dom"/>
</dbReference>